<dbReference type="EMBL" id="CP027226">
    <property type="protein sequence ID" value="AVM41866.1"/>
    <property type="molecule type" value="Genomic_DNA"/>
</dbReference>
<dbReference type="PANTHER" id="PTHR21716">
    <property type="entry name" value="TRANSMEMBRANE PROTEIN"/>
    <property type="match status" value="1"/>
</dbReference>
<accession>A0A2S0KLG7</accession>
<comment type="subcellular location">
    <subcellularLocation>
        <location evidence="1">Cell membrane</location>
        <topology evidence="1">Multi-pass membrane protein</topology>
    </subcellularLocation>
</comment>
<keyword evidence="11" id="KW-1185">Reference proteome</keyword>
<keyword evidence="7 9" id="KW-0472">Membrane</keyword>
<evidence type="ECO:0008006" key="12">
    <source>
        <dbReference type="Google" id="ProtNLM"/>
    </source>
</evidence>
<evidence type="ECO:0000313" key="10">
    <source>
        <dbReference type="EMBL" id="AVM41866.1"/>
    </source>
</evidence>
<feature type="transmembrane region" description="Helical" evidence="9">
    <location>
        <begin position="336"/>
        <end position="369"/>
    </location>
</feature>
<dbReference type="Pfam" id="PF01594">
    <property type="entry name" value="AI-2E_transport"/>
    <property type="match status" value="1"/>
</dbReference>
<feature type="transmembrane region" description="Helical" evidence="9">
    <location>
        <begin position="175"/>
        <end position="201"/>
    </location>
</feature>
<comment type="similarity">
    <text evidence="2">Belongs to the autoinducer-2 exporter (AI-2E) (TC 2.A.86) family.</text>
</comment>
<evidence type="ECO:0000256" key="6">
    <source>
        <dbReference type="ARBA" id="ARBA00022989"/>
    </source>
</evidence>
<dbReference type="PANTHER" id="PTHR21716:SF53">
    <property type="entry name" value="PERMEASE PERM-RELATED"/>
    <property type="match status" value="1"/>
</dbReference>
<keyword evidence="4" id="KW-1003">Cell membrane</keyword>
<organism evidence="10 11">
    <name type="scientific">Fastidiosipila sanguinis</name>
    <dbReference type="NCBI Taxonomy" id="236753"/>
    <lineage>
        <taxon>Bacteria</taxon>
        <taxon>Bacillati</taxon>
        <taxon>Bacillota</taxon>
        <taxon>Clostridia</taxon>
        <taxon>Eubacteriales</taxon>
        <taxon>Oscillospiraceae</taxon>
        <taxon>Fastidiosipila</taxon>
    </lineage>
</organism>
<feature type="transmembrane region" description="Helical" evidence="9">
    <location>
        <begin position="34"/>
        <end position="55"/>
    </location>
</feature>
<keyword evidence="6 9" id="KW-1133">Transmembrane helix</keyword>
<dbReference type="InterPro" id="IPR002549">
    <property type="entry name" value="AI-2E-like"/>
</dbReference>
<evidence type="ECO:0000256" key="9">
    <source>
        <dbReference type="SAM" id="Phobius"/>
    </source>
</evidence>
<feature type="transmembrane region" description="Helical" evidence="9">
    <location>
        <begin position="86"/>
        <end position="107"/>
    </location>
</feature>
<keyword evidence="5 9" id="KW-0812">Transmembrane</keyword>
<reference evidence="11" key="1">
    <citation type="submission" date="2018-02" db="EMBL/GenBank/DDBJ databases">
        <authorList>
            <person name="Holder M.E."/>
            <person name="Ajami N.J."/>
            <person name="Petrosino J.F."/>
        </authorList>
    </citation>
    <scope>NUCLEOTIDE SEQUENCE [LARGE SCALE GENOMIC DNA]</scope>
    <source>
        <strain evidence="11">CCUG 47711</strain>
    </source>
</reference>
<evidence type="ECO:0000256" key="8">
    <source>
        <dbReference type="SAM" id="MobiDB-lite"/>
    </source>
</evidence>
<evidence type="ECO:0000256" key="7">
    <source>
        <dbReference type="ARBA" id="ARBA00023136"/>
    </source>
</evidence>
<evidence type="ECO:0000256" key="5">
    <source>
        <dbReference type="ARBA" id="ARBA00022692"/>
    </source>
</evidence>
<dbReference type="GO" id="GO:0005886">
    <property type="term" value="C:plasma membrane"/>
    <property type="evidence" value="ECO:0007669"/>
    <property type="project" value="UniProtKB-SubCell"/>
</dbReference>
<dbReference type="GO" id="GO:0055085">
    <property type="term" value="P:transmembrane transport"/>
    <property type="evidence" value="ECO:0007669"/>
    <property type="project" value="TreeGrafter"/>
</dbReference>
<feature type="region of interest" description="Disordered" evidence="8">
    <location>
        <begin position="486"/>
        <end position="505"/>
    </location>
</feature>
<sequence length="505" mass="56801">MTIDKTTSRRIVGIVAISLLLAWGIGHIDGAPKIFQYIVNVTLPVLVGGLMAFILNLPMRAIERSLFGKPWKSDKEKYRKRLARPISILLTLIITGTIIALIIFLVVPDIVRTIVSFFQSLPGAVQGINNWFIKFSEENPQIASYLQASSFNINNLLNQFINWLYSTSSQLATTLLGLISGTVTGVINFFIAVIFSIYFLARKEALFREFKAVGYSLLPEIYMDKLLQFTSLCSLIFSKFFAGQGIESLIFGTLTFLGLIIFRFPFPITISVLQMLGAFIPIVGAFISAAIGGILIWVETSIVDALLFVLMIVVIQQIEGNVIYPRVMGSQIGLPSFWVLVAVTCGTQLFGLVGTVLAVPTTTIFYLLIQAWSNRRIIEKKVDPYKVVNFEKALEMEDGEVSTRKTAARIVEPVRPKVKLSVNRVDTDAVSYDTDASEEFDFDSQYYELRRNQAPEISEMDVSKKLKREAWKHPFMSKRQLLELIMNSEDEDHAEKDDPKHSDFE</sequence>
<dbReference type="KEGG" id="fsa:C5Q98_00845"/>
<dbReference type="OrthoDB" id="9793390at2"/>
<evidence type="ECO:0000313" key="11">
    <source>
        <dbReference type="Proteomes" id="UP000237947"/>
    </source>
</evidence>
<feature type="transmembrane region" description="Helical" evidence="9">
    <location>
        <begin position="305"/>
        <end position="324"/>
    </location>
</feature>
<dbReference type="Proteomes" id="UP000237947">
    <property type="component" value="Chromosome"/>
</dbReference>
<evidence type="ECO:0000256" key="4">
    <source>
        <dbReference type="ARBA" id="ARBA00022475"/>
    </source>
</evidence>
<gene>
    <name evidence="10" type="ORF">C5Q98_00845</name>
</gene>
<dbReference type="RefSeq" id="WP_106011854.1">
    <property type="nucleotide sequence ID" value="NZ_CP027226.1"/>
</dbReference>
<protein>
    <recommendedName>
        <fullName evidence="12">AI-2E family transporter</fullName>
    </recommendedName>
</protein>
<keyword evidence="3" id="KW-0813">Transport</keyword>
<name>A0A2S0KLG7_9FIRM</name>
<proteinExistence type="inferred from homology"/>
<evidence type="ECO:0000256" key="1">
    <source>
        <dbReference type="ARBA" id="ARBA00004651"/>
    </source>
</evidence>
<feature type="transmembrane region" description="Helical" evidence="9">
    <location>
        <begin position="278"/>
        <end position="298"/>
    </location>
</feature>
<feature type="transmembrane region" description="Helical" evidence="9">
    <location>
        <begin position="12"/>
        <end position="28"/>
    </location>
</feature>
<dbReference type="AlphaFoldDB" id="A0A2S0KLG7"/>
<evidence type="ECO:0000256" key="3">
    <source>
        <dbReference type="ARBA" id="ARBA00022448"/>
    </source>
</evidence>
<evidence type="ECO:0000256" key="2">
    <source>
        <dbReference type="ARBA" id="ARBA00009773"/>
    </source>
</evidence>
<feature type="transmembrane region" description="Helical" evidence="9">
    <location>
        <begin position="248"/>
        <end position="266"/>
    </location>
</feature>
<feature type="compositionally biased region" description="Basic and acidic residues" evidence="8">
    <location>
        <begin position="493"/>
        <end position="505"/>
    </location>
</feature>